<dbReference type="Proteomes" id="UP001597509">
    <property type="component" value="Unassembled WGS sequence"/>
</dbReference>
<proteinExistence type="predicted"/>
<evidence type="ECO:0000313" key="1">
    <source>
        <dbReference type="EMBL" id="MFD2902572.1"/>
    </source>
</evidence>
<reference evidence="2" key="1">
    <citation type="journal article" date="2019" name="Int. J. Syst. Evol. Microbiol.">
        <title>The Global Catalogue of Microorganisms (GCM) 10K type strain sequencing project: providing services to taxonomists for standard genome sequencing and annotation.</title>
        <authorList>
            <consortium name="The Broad Institute Genomics Platform"/>
            <consortium name="The Broad Institute Genome Sequencing Center for Infectious Disease"/>
            <person name="Wu L."/>
            <person name="Ma J."/>
        </authorList>
    </citation>
    <scope>NUCLEOTIDE SEQUENCE [LARGE SCALE GENOMIC DNA]</scope>
    <source>
        <strain evidence="2">KCTC 22209</strain>
    </source>
</reference>
<protein>
    <recommendedName>
        <fullName evidence="3">Lipoprotein</fullName>
    </recommendedName>
</protein>
<keyword evidence="2" id="KW-1185">Reference proteome</keyword>
<name>A0ABW5YQ93_9SPHI</name>
<evidence type="ECO:0000313" key="2">
    <source>
        <dbReference type="Proteomes" id="UP001597509"/>
    </source>
</evidence>
<dbReference type="RefSeq" id="WP_380917643.1">
    <property type="nucleotide sequence ID" value="NZ_JBHUPE010000001.1"/>
</dbReference>
<organism evidence="1 2">
    <name type="scientific">Sphingobacterium anhuiense</name>
    <dbReference type="NCBI Taxonomy" id="493780"/>
    <lineage>
        <taxon>Bacteria</taxon>
        <taxon>Pseudomonadati</taxon>
        <taxon>Bacteroidota</taxon>
        <taxon>Sphingobacteriia</taxon>
        <taxon>Sphingobacteriales</taxon>
        <taxon>Sphingobacteriaceae</taxon>
        <taxon>Sphingobacterium</taxon>
    </lineage>
</organism>
<accession>A0ABW5YQ93</accession>
<evidence type="ECO:0008006" key="3">
    <source>
        <dbReference type="Google" id="ProtNLM"/>
    </source>
</evidence>
<gene>
    <name evidence="1" type="ORF">ACFS6I_01450</name>
</gene>
<dbReference type="EMBL" id="JBHUPE010000001">
    <property type="protein sequence ID" value="MFD2902572.1"/>
    <property type="molecule type" value="Genomic_DNA"/>
</dbReference>
<sequence length="233" mass="27310">MKKKKFWNWKSILCFIVLGTMVYYSCSRDENKYYQVQHSEIKDWEKGKQADWSNKDSSVIVYNLFKNLSFLDDYVMYSCIEVRNKQDTLFYLRQTKYSMQEEVTGDSLVVAHQDNYSIGGWWEITPRLQHRLDGDSVEWSKTLRERKDIAAQLGNASKLKHAVYKLEKSGLVKVSNSDNPLNRQNKKSYDNEGIYYVSPFSFSPVSMYKLDSISKLLLTDNRPKTLKAISILD</sequence>
<comment type="caution">
    <text evidence="1">The sequence shown here is derived from an EMBL/GenBank/DDBJ whole genome shotgun (WGS) entry which is preliminary data.</text>
</comment>